<feature type="compositionally biased region" description="Low complexity" evidence="1">
    <location>
        <begin position="30"/>
        <end position="41"/>
    </location>
</feature>
<feature type="domain" description="Ferredoxin thioredoxin reductase alpha chain" evidence="3">
    <location>
        <begin position="144"/>
        <end position="209"/>
    </location>
</feature>
<evidence type="ECO:0000313" key="5">
    <source>
        <dbReference type="Proteomes" id="UP000019335"/>
    </source>
</evidence>
<dbReference type="EMBL" id="AZIL01000464">
    <property type="protein sequence ID" value="EWM27413.1"/>
    <property type="molecule type" value="Genomic_DNA"/>
</dbReference>
<keyword evidence="5" id="KW-1185">Reference proteome</keyword>
<dbReference type="Pfam" id="PF02941">
    <property type="entry name" value="FeThRed_A"/>
    <property type="match status" value="1"/>
</dbReference>
<dbReference type="InterPro" id="IPR004207">
    <property type="entry name" value="Fd_thioredoxin_Rdtase_alpha"/>
</dbReference>
<keyword evidence="2" id="KW-1133">Transmembrane helix</keyword>
<proteinExistence type="predicted"/>
<protein>
    <submittedName>
        <fullName evidence="4">Electron transport accessory protein-like domain protein</fullName>
    </submittedName>
</protein>
<comment type="caution">
    <text evidence="4">The sequence shown here is derived from an EMBL/GenBank/DDBJ whole genome shotgun (WGS) entry which is preliminary data.</text>
</comment>
<accession>W7TV57</accession>
<evidence type="ECO:0000259" key="3">
    <source>
        <dbReference type="Pfam" id="PF02941"/>
    </source>
</evidence>
<dbReference type="Gene3D" id="2.30.30.50">
    <property type="match status" value="1"/>
</dbReference>
<dbReference type="Proteomes" id="UP000019335">
    <property type="component" value="Chromosome 6"/>
</dbReference>
<keyword evidence="2" id="KW-0472">Membrane</keyword>
<organism evidence="4 5">
    <name type="scientific">Nannochloropsis gaditana</name>
    <dbReference type="NCBI Taxonomy" id="72520"/>
    <lineage>
        <taxon>Eukaryota</taxon>
        <taxon>Sar</taxon>
        <taxon>Stramenopiles</taxon>
        <taxon>Ochrophyta</taxon>
        <taxon>Eustigmatophyceae</taxon>
        <taxon>Eustigmatales</taxon>
        <taxon>Monodopsidaceae</taxon>
        <taxon>Nannochloropsis</taxon>
    </lineage>
</organism>
<sequence length="216" mass="23276">MQMPFVNTLDALFHASHSRRLGEGNVQGNTSSTSSSDPPSTLMLSALGRREVTIVLAVILASVVACLLTPCAQGFVLTTGAARGLKRTEGLRVGGLREEEGRRRIRAGVSSAPPLVRLQLQLDLGLGAEEEGGDFYNPDGIKEGDLVEIIADSTFYSIPKAPKEGVNPKGLQGTVTMLKFTARNGVTCSANRPVVVKFTDPYKFMGHFEFREVKRV</sequence>
<feature type="transmembrane region" description="Helical" evidence="2">
    <location>
        <begin position="52"/>
        <end position="77"/>
    </location>
</feature>
<feature type="region of interest" description="Disordered" evidence="1">
    <location>
        <begin position="20"/>
        <end position="42"/>
    </location>
</feature>
<dbReference type="InterPro" id="IPR008990">
    <property type="entry name" value="Elect_transpt_acc-like_dom_sf"/>
</dbReference>
<dbReference type="OrthoDB" id="1916328at2759"/>
<evidence type="ECO:0000256" key="2">
    <source>
        <dbReference type="SAM" id="Phobius"/>
    </source>
</evidence>
<gene>
    <name evidence="4" type="ORF">Naga_100237g2</name>
</gene>
<dbReference type="SUPFAM" id="SSF50090">
    <property type="entry name" value="Electron transport accessory proteins"/>
    <property type="match status" value="1"/>
</dbReference>
<evidence type="ECO:0000256" key="1">
    <source>
        <dbReference type="SAM" id="MobiDB-lite"/>
    </source>
</evidence>
<dbReference type="GO" id="GO:0015979">
    <property type="term" value="P:photosynthesis"/>
    <property type="evidence" value="ECO:0007669"/>
    <property type="project" value="InterPro"/>
</dbReference>
<keyword evidence="2" id="KW-0812">Transmembrane</keyword>
<dbReference type="AlphaFoldDB" id="W7TV57"/>
<reference evidence="4 5" key="1">
    <citation type="journal article" date="2014" name="Mol. Plant">
        <title>Chromosome Scale Genome Assembly and Transcriptome Profiling of Nannochloropsis gaditana in Nitrogen Depletion.</title>
        <authorList>
            <person name="Corteggiani Carpinelli E."/>
            <person name="Telatin A."/>
            <person name="Vitulo N."/>
            <person name="Forcato C."/>
            <person name="D'Angelo M."/>
            <person name="Schiavon R."/>
            <person name="Vezzi A."/>
            <person name="Giacometti G.M."/>
            <person name="Morosinotto T."/>
            <person name="Valle G."/>
        </authorList>
    </citation>
    <scope>NUCLEOTIDE SEQUENCE [LARGE SCALE GENOMIC DNA]</scope>
    <source>
        <strain evidence="4 5">B-31</strain>
    </source>
</reference>
<name>W7TV57_9STRA</name>
<evidence type="ECO:0000313" key="4">
    <source>
        <dbReference type="EMBL" id="EWM27413.1"/>
    </source>
</evidence>